<gene>
    <name evidence="1" type="ORF">GCM10025791_47360</name>
</gene>
<evidence type="ECO:0000313" key="2">
    <source>
        <dbReference type="Proteomes" id="UP001409585"/>
    </source>
</evidence>
<keyword evidence="2" id="KW-1185">Reference proteome</keyword>
<accession>A0AAV3UA59</accession>
<reference evidence="2" key="1">
    <citation type="journal article" date="2019" name="Int. J. Syst. Evol. Microbiol.">
        <title>The Global Catalogue of Microorganisms (GCM) 10K type strain sequencing project: providing services to taxonomists for standard genome sequencing and annotation.</title>
        <authorList>
            <consortium name="The Broad Institute Genomics Platform"/>
            <consortium name="The Broad Institute Genome Sequencing Center for Infectious Disease"/>
            <person name="Wu L."/>
            <person name="Ma J."/>
        </authorList>
    </citation>
    <scope>NUCLEOTIDE SEQUENCE [LARGE SCALE GENOMIC DNA]</scope>
    <source>
        <strain evidence="2">JCM 19134</strain>
    </source>
</reference>
<dbReference type="AlphaFoldDB" id="A0AAV3UA59"/>
<organism evidence="1 2">
    <name type="scientific">Halioxenophilus aromaticivorans</name>
    <dbReference type="NCBI Taxonomy" id="1306992"/>
    <lineage>
        <taxon>Bacteria</taxon>
        <taxon>Pseudomonadati</taxon>
        <taxon>Pseudomonadota</taxon>
        <taxon>Gammaproteobacteria</taxon>
        <taxon>Alteromonadales</taxon>
        <taxon>Alteromonadaceae</taxon>
        <taxon>Halioxenophilus</taxon>
    </lineage>
</organism>
<dbReference type="RefSeq" id="WP_345427877.1">
    <property type="nucleotide sequence ID" value="NZ_AP031496.1"/>
</dbReference>
<protein>
    <submittedName>
        <fullName evidence="1">Uncharacterized protein</fullName>
    </submittedName>
</protein>
<evidence type="ECO:0000313" key="1">
    <source>
        <dbReference type="EMBL" id="GAA4960552.1"/>
    </source>
</evidence>
<dbReference type="Proteomes" id="UP001409585">
    <property type="component" value="Unassembled WGS sequence"/>
</dbReference>
<dbReference type="EMBL" id="BAABLX010000079">
    <property type="protein sequence ID" value="GAA4960552.1"/>
    <property type="molecule type" value="Genomic_DNA"/>
</dbReference>
<comment type="caution">
    <text evidence="1">The sequence shown here is derived from an EMBL/GenBank/DDBJ whole genome shotgun (WGS) entry which is preliminary data.</text>
</comment>
<name>A0AAV3UA59_9ALTE</name>
<sequence length="409" mass="45426">MCWRRYSNAVRVLSVTIIFTFFCQAALAVRITESHYQGRPHFIIETKLATYYFDQAGGGFSRLIDNDGKDWIEFKKEPLESFPASAAAGFRGMPNALFGDANPDNGGGHPGFNQCKSYVVDRQSIHTQTKSGRWAWTWSFTETTATMVMTKADPSLPWWFLYEGPIAGSFTPKEKYWGTDKGGPRRDVPAKNSQYYDHIQWAYFGDINSTKVLYLAQHQPDQQIDTVWYLGSSKKGSAKAVDGMLVFGFGRGQKAQPQLTGQGQTFTVGLLELPAVPALDDALHGSLQSAVTQALTQPRYQPKPSVALVYRPLAVTDPMAFNGIIAFTNPATSSNKEASNQRSWSPLELLAPHLISLSKSNILELMENLQAEPGPWPEVLKQRLIVASQNRAYPQADIIRAAIGRQARP</sequence>
<proteinExistence type="predicted"/>